<name>A0A8T1P563_CARIL</name>
<evidence type="ECO:0000313" key="2">
    <source>
        <dbReference type="Proteomes" id="UP000811609"/>
    </source>
</evidence>
<keyword evidence="2" id="KW-1185">Reference proteome</keyword>
<organism evidence="1 2">
    <name type="scientific">Carya illinoinensis</name>
    <name type="common">Pecan</name>
    <dbReference type="NCBI Taxonomy" id="32201"/>
    <lineage>
        <taxon>Eukaryota</taxon>
        <taxon>Viridiplantae</taxon>
        <taxon>Streptophyta</taxon>
        <taxon>Embryophyta</taxon>
        <taxon>Tracheophyta</taxon>
        <taxon>Spermatophyta</taxon>
        <taxon>Magnoliopsida</taxon>
        <taxon>eudicotyledons</taxon>
        <taxon>Gunneridae</taxon>
        <taxon>Pentapetalae</taxon>
        <taxon>rosids</taxon>
        <taxon>fabids</taxon>
        <taxon>Fagales</taxon>
        <taxon>Juglandaceae</taxon>
        <taxon>Carya</taxon>
    </lineage>
</organism>
<reference evidence="1" key="1">
    <citation type="submission" date="2020-12" db="EMBL/GenBank/DDBJ databases">
        <title>WGS assembly of Carya illinoinensis cv. Pawnee.</title>
        <authorList>
            <person name="Platts A."/>
            <person name="Shu S."/>
            <person name="Wright S."/>
            <person name="Barry K."/>
            <person name="Edger P."/>
            <person name="Pires J.C."/>
            <person name="Schmutz J."/>
        </authorList>
    </citation>
    <scope>NUCLEOTIDE SEQUENCE</scope>
    <source>
        <tissue evidence="1">Leaf</tissue>
    </source>
</reference>
<accession>A0A8T1P563</accession>
<evidence type="ECO:0000313" key="1">
    <source>
        <dbReference type="EMBL" id="KAG6636562.1"/>
    </source>
</evidence>
<comment type="caution">
    <text evidence="1">The sequence shown here is derived from an EMBL/GenBank/DDBJ whole genome shotgun (WGS) entry which is preliminary data.</text>
</comment>
<gene>
    <name evidence="1" type="ORF">CIPAW_11G119500</name>
</gene>
<dbReference type="EMBL" id="CM031819">
    <property type="protein sequence ID" value="KAG6636562.1"/>
    <property type="molecule type" value="Genomic_DNA"/>
</dbReference>
<dbReference type="AlphaFoldDB" id="A0A8T1P563"/>
<dbReference type="Proteomes" id="UP000811609">
    <property type="component" value="Chromosome 11"/>
</dbReference>
<proteinExistence type="predicted"/>
<protein>
    <submittedName>
        <fullName evidence="1">Uncharacterized protein</fullName>
    </submittedName>
</protein>
<sequence>MGKIQKFMKFKHTLLTFASIISTDSVGRANTITFNFRGNNRENKKCSCWIIKKTHMNIVSSRLIKTGPMTLQPDDIYPLFHEECLGIEFPHFTTQNYHVILKCITKI</sequence>